<feature type="domain" description="tRNA/rRNA methyltransferase SpoU type" evidence="3">
    <location>
        <begin position="962"/>
        <end position="1104"/>
    </location>
</feature>
<name>A0A1I8NLI7_STOCA</name>
<dbReference type="AlphaFoldDB" id="A0A1I8NLI7"/>
<dbReference type="STRING" id="35570.A0A1I8NLI7"/>
<dbReference type="Pfam" id="PF00588">
    <property type="entry name" value="SpoU_methylase"/>
    <property type="match status" value="2"/>
</dbReference>
<dbReference type="GO" id="GO:0016423">
    <property type="term" value="F:tRNA (guanine) methyltransferase activity"/>
    <property type="evidence" value="ECO:0007669"/>
    <property type="project" value="InterPro"/>
</dbReference>
<dbReference type="GO" id="GO:0003723">
    <property type="term" value="F:RNA binding"/>
    <property type="evidence" value="ECO:0007669"/>
    <property type="project" value="InterPro"/>
</dbReference>
<evidence type="ECO:0000256" key="2">
    <source>
        <dbReference type="ARBA" id="ARBA00022679"/>
    </source>
</evidence>
<dbReference type="InterPro" id="IPR001537">
    <property type="entry name" value="SpoU_MeTrfase"/>
</dbReference>
<evidence type="ECO:0000256" key="1">
    <source>
        <dbReference type="ARBA" id="ARBA00022603"/>
    </source>
</evidence>
<reference evidence="4" key="1">
    <citation type="submission" date="2020-05" db="UniProtKB">
        <authorList>
            <consortium name="EnsemblMetazoa"/>
        </authorList>
    </citation>
    <scope>IDENTIFICATION</scope>
    <source>
        <strain evidence="4">USDA</strain>
    </source>
</reference>
<keyword evidence="5" id="KW-1185">Reference proteome</keyword>
<keyword evidence="2" id="KW-0808">Transferase</keyword>
<dbReference type="CDD" id="cd18091">
    <property type="entry name" value="SpoU-like_TRM3-like"/>
    <property type="match status" value="1"/>
</dbReference>
<organism evidence="4 5">
    <name type="scientific">Stomoxys calcitrans</name>
    <name type="common">Stable fly</name>
    <name type="synonym">Conops calcitrans</name>
    <dbReference type="NCBI Taxonomy" id="35570"/>
    <lineage>
        <taxon>Eukaryota</taxon>
        <taxon>Metazoa</taxon>
        <taxon>Ecdysozoa</taxon>
        <taxon>Arthropoda</taxon>
        <taxon>Hexapoda</taxon>
        <taxon>Insecta</taxon>
        <taxon>Pterygota</taxon>
        <taxon>Neoptera</taxon>
        <taxon>Endopterygota</taxon>
        <taxon>Diptera</taxon>
        <taxon>Brachycera</taxon>
        <taxon>Muscomorpha</taxon>
        <taxon>Muscoidea</taxon>
        <taxon>Muscidae</taxon>
        <taxon>Stomoxys</taxon>
    </lineage>
</organism>
<proteinExistence type="predicted"/>
<sequence>MALYEFYERHNDVEDDIAITVQIIHQFLFSLNIYDDTKGITVARKVFAQLAKCLTNINERKLIVNIIACIQLYTKTYKGNDDLYQLIWTALKSSSMSEKAHVDIFIQLFDEFSTIQPNLYIDLGVIETVQSLLKSQQRDERKCGYYLFKKIINCFTLSSKNANNILFSSEYAQQIERSWMTYITILENLEENQSHLILPSLQNLDELIAGKQLQSSWMDILFSRIIIHKNNQVLRWSLEYFMTTFTSSDLNVQVLKELLEACNTNVLYNCEGYFLDRKYFCSFLKGDLTNLYTLLGDVNWKSVPLHNLLSILEENEVPKSLTNDQVLKVASRVRALQDYHIRKDVVILVNRLFEDIVEDMTLMEYIVYVEMLCNATDKLNVFEQLYKKITKNGVIVEIVDGTFKGRFYEILVNNIEDTTPVEFTNFLKQIPMAKHGWLKFLPFHFNFTNGKELHFTKMYGIDIVDYITVSLMESFENFDNHLTSDPDDKMECEQRRIAAIAFYIHNLETLDDVTEEIFQEIFNYVLPKKTIENLCNRLYETNRILDKWIIDDLIELAASSRYFNAFFVGLGECVKPSSRSLHGICHGLCKYLEKNRLWDKYAPILLEKCPILIFNVDNVLQHFIMSDFNCGNVKKGENRIEESYRNACIGAVDRSLKYVFRTQAIKEGDTNYILRLIERHKEISRKKPRYFSNSYEHRLKLRIAESIVYSISKFGSEISEVDEIMDNLWHILLNENNQLNINYIYEYIIGTIDKRKQVFLKKLEEAHSQSSSQQVSVMSALYTCCMSNEDLFSTLERNTIVANLLALTMGANFHTRLFAQMILQALMETEAFNVSIFCGRQIIQSISIATMGKLGQHAHDDLRHLMYKFNLLQLWDIILLVTNVPYDEQGYELFWYSDLPSDTLERLNNLRSSFVKKSELSSEEVFEKEIINQIQRKINPPFEVLESSNLMVYPEKNSNNEMFVIASLIDKLPNLGGIARTCEVLGIKNLVMDSKKDVEKNDFKNLSMTAENSLNILEVKCKDLRDFIIAKQREGFAVVGAEQTCNSENFVNFIFPEKCILLLGHEKHGISPNLLGLLDHAVEIPQFGQIRSLNVHVTGALFMWEYCKQRILKCILLLGHEKHGISPNLLGLLDHAVEIPQFGQIRSLNVHVTGALFMWEYCKQRIL</sequence>
<dbReference type="Proteomes" id="UP000095300">
    <property type="component" value="Unassembled WGS sequence"/>
</dbReference>
<feature type="domain" description="tRNA/rRNA methyltransferase SpoU type" evidence="3">
    <location>
        <begin position="1113"/>
        <end position="1159"/>
    </location>
</feature>
<dbReference type="InterPro" id="IPR029028">
    <property type="entry name" value="Alpha/beta_knot_MTases"/>
</dbReference>
<dbReference type="PANTHER" id="PTHR12029">
    <property type="entry name" value="RNA METHYLTRANSFERASE"/>
    <property type="match status" value="1"/>
</dbReference>
<keyword evidence="1" id="KW-0489">Methyltransferase</keyword>
<dbReference type="EnsemblMetazoa" id="SCAU000054-RB">
    <property type="protein sequence ID" value="SCAU000054-PB"/>
    <property type="gene ID" value="SCAU000054"/>
</dbReference>
<evidence type="ECO:0000313" key="4">
    <source>
        <dbReference type="EnsemblMetazoa" id="SCAU000054-PB"/>
    </source>
</evidence>
<dbReference type="InterPro" id="IPR044748">
    <property type="entry name" value="Trm3/TARBP1_C"/>
</dbReference>
<dbReference type="SUPFAM" id="SSF75217">
    <property type="entry name" value="alpha/beta knot"/>
    <property type="match status" value="2"/>
</dbReference>
<protein>
    <recommendedName>
        <fullName evidence="3">tRNA/rRNA methyltransferase SpoU type domain-containing protein</fullName>
    </recommendedName>
</protein>
<dbReference type="GO" id="GO:0030488">
    <property type="term" value="P:tRNA methylation"/>
    <property type="evidence" value="ECO:0007669"/>
    <property type="project" value="InterPro"/>
</dbReference>
<dbReference type="Gene3D" id="3.40.1280.10">
    <property type="match status" value="2"/>
</dbReference>
<dbReference type="InterPro" id="IPR029026">
    <property type="entry name" value="tRNA_m1G_MTases_N"/>
</dbReference>
<evidence type="ECO:0000259" key="3">
    <source>
        <dbReference type="Pfam" id="PF00588"/>
    </source>
</evidence>
<dbReference type="VEuPathDB" id="VectorBase:SCAU000054"/>
<dbReference type="PANTHER" id="PTHR12029:SF11">
    <property type="entry name" value="METHYLTRANSFERASE TARBP1-RELATED"/>
    <property type="match status" value="1"/>
</dbReference>
<dbReference type="InterPro" id="IPR045330">
    <property type="entry name" value="TRM3/TARBP1"/>
</dbReference>
<evidence type="ECO:0000313" key="5">
    <source>
        <dbReference type="Proteomes" id="UP000095300"/>
    </source>
</evidence>
<accession>A0A1I8NLI7</accession>